<accession>A0A1X7QEY7</accession>
<feature type="region of interest" description="Disordered" evidence="1">
    <location>
        <begin position="106"/>
        <end position="125"/>
    </location>
</feature>
<evidence type="ECO:0000313" key="2">
    <source>
        <dbReference type="EMBL" id="SMH63155.1"/>
    </source>
</evidence>
<sequence length="125" mass="13345">MWMMGRGNTLEGGSHDERVDAEAKADHVAIAVLRNRTLTPTPSPGGRGAQINKVRSSFLLASGEGGAKRRMRGAATHPKMAALMNASPRANQRKPPGFISAWCPYSYPHPNPSPGGREASINKVT</sequence>
<name>A0A1X7QEY7_XANCB</name>
<dbReference type="Proteomes" id="UP000001188">
    <property type="component" value="Chromosome"/>
</dbReference>
<gene>
    <name evidence="2" type="ORF">XCCB100_4491</name>
</gene>
<dbReference type="AlphaFoldDB" id="A0A1X7QEY7"/>
<reference evidence="2 3" key="1">
    <citation type="journal article" date="2008" name="J. Biotechnol.">
        <title>The genome of Xanthomonas campestris pv. campestris B100 and its use for the reconstruction of metabolic pathways involved in xanthan biosynthesis.</title>
        <authorList>
            <person name="Vorholter F.J."/>
            <person name="Schneiker S."/>
            <person name="Goesmann A."/>
            <person name="Krause L."/>
            <person name="Bekel T."/>
            <person name="Kaiser O."/>
            <person name="Linke B."/>
            <person name="Patschkowski T."/>
            <person name="Ruckert C."/>
            <person name="Schmid J."/>
            <person name="Sidhu V.K."/>
            <person name="Sieber V."/>
            <person name="Tauch A."/>
            <person name="Watt S.A."/>
            <person name="Weisshaar B."/>
            <person name="Becker A."/>
            <person name="Niehaus K."/>
            <person name="Puhler A."/>
        </authorList>
    </citation>
    <scope>NUCLEOTIDE SEQUENCE [LARGE SCALE GENOMIC DNA]</scope>
    <source>
        <strain evidence="2 3">B100</strain>
    </source>
</reference>
<evidence type="ECO:0000256" key="1">
    <source>
        <dbReference type="SAM" id="MobiDB-lite"/>
    </source>
</evidence>
<dbReference type="EMBL" id="AM920689">
    <property type="protein sequence ID" value="SMH63155.1"/>
    <property type="molecule type" value="Genomic_DNA"/>
</dbReference>
<evidence type="ECO:0000313" key="3">
    <source>
        <dbReference type="Proteomes" id="UP000001188"/>
    </source>
</evidence>
<proteinExistence type="predicted"/>
<protein>
    <submittedName>
        <fullName evidence="2">Uncharacterized protein</fullName>
    </submittedName>
</protein>
<organism evidence="2 3">
    <name type="scientific">Xanthomonas campestris pv. campestris (strain B100)</name>
    <dbReference type="NCBI Taxonomy" id="509169"/>
    <lineage>
        <taxon>Bacteria</taxon>
        <taxon>Pseudomonadati</taxon>
        <taxon>Pseudomonadota</taxon>
        <taxon>Gammaproteobacteria</taxon>
        <taxon>Lysobacterales</taxon>
        <taxon>Lysobacteraceae</taxon>
        <taxon>Xanthomonas</taxon>
    </lineage>
</organism>